<dbReference type="HOGENOM" id="CLU_072642_1_0_1"/>
<evidence type="ECO:0000256" key="1">
    <source>
        <dbReference type="SAM" id="Phobius"/>
    </source>
</evidence>
<proteinExistence type="predicted"/>
<dbReference type="AlphaFoldDB" id="K1Y0E8"/>
<keyword evidence="1" id="KW-0812">Transmembrane</keyword>
<sequence>MSIDISEMLTEAYNSIISEEMQDLRVIKEQILQMTIKAVNDTAGLTGLILTLFVFSAYFRMTYLDLLVLFTTIRAEAIKKAIAEVRRLQAVRQVADALNMRNSLFTIKTLAFLLQS</sequence>
<keyword evidence="3" id="KW-1185">Reference proteome</keyword>
<evidence type="ECO:0000313" key="2">
    <source>
        <dbReference type="EMBL" id="EKD18579.1"/>
    </source>
</evidence>
<feature type="transmembrane region" description="Helical" evidence="1">
    <location>
        <begin position="48"/>
        <end position="70"/>
    </location>
</feature>
<dbReference type="KEGG" id="mbe:MBM_03572"/>
<accession>K1Y0E8</accession>
<gene>
    <name evidence="2" type="ORF">MBM_03572</name>
</gene>
<dbReference type="Proteomes" id="UP000006753">
    <property type="component" value="Unassembled WGS sequence"/>
</dbReference>
<reference evidence="2 3" key="1">
    <citation type="journal article" date="2012" name="BMC Genomics">
        <title>Sequencing the genome of Marssonina brunnea reveals fungus-poplar co-evolution.</title>
        <authorList>
            <person name="Zhu S."/>
            <person name="Cao Y.-Z."/>
            <person name="Jiang C."/>
            <person name="Tan B.-Y."/>
            <person name="Wang Z."/>
            <person name="Feng S."/>
            <person name="Zhang L."/>
            <person name="Su X.-H."/>
            <person name="Brejova B."/>
            <person name="Vinar T."/>
            <person name="Xu M."/>
            <person name="Wang M.-X."/>
            <person name="Zhang S.-G."/>
            <person name="Huang M.-R."/>
            <person name="Wu R."/>
            <person name="Zhou Y."/>
        </authorList>
    </citation>
    <scope>NUCLEOTIDE SEQUENCE [LARGE SCALE GENOMIC DNA]</scope>
    <source>
        <strain evidence="2 3">MB_m1</strain>
    </source>
</reference>
<dbReference type="InParanoid" id="K1Y0E8"/>
<dbReference type="OrthoDB" id="3563815at2759"/>
<dbReference type="OMA" id="TIEHYHA"/>
<organism evidence="2 3">
    <name type="scientific">Marssonina brunnea f. sp. multigermtubi (strain MB_m1)</name>
    <name type="common">Marssonina leaf spot fungus</name>
    <dbReference type="NCBI Taxonomy" id="1072389"/>
    <lineage>
        <taxon>Eukaryota</taxon>
        <taxon>Fungi</taxon>
        <taxon>Dikarya</taxon>
        <taxon>Ascomycota</taxon>
        <taxon>Pezizomycotina</taxon>
        <taxon>Leotiomycetes</taxon>
        <taxon>Helotiales</taxon>
        <taxon>Drepanopezizaceae</taxon>
        <taxon>Drepanopeziza</taxon>
    </lineage>
</organism>
<keyword evidence="1" id="KW-1133">Transmembrane helix</keyword>
<dbReference type="EMBL" id="JH921433">
    <property type="protein sequence ID" value="EKD18579.1"/>
    <property type="molecule type" value="Genomic_DNA"/>
</dbReference>
<keyword evidence="1" id="KW-0472">Membrane</keyword>
<protein>
    <submittedName>
        <fullName evidence="2">Uncharacterized protein</fullName>
    </submittedName>
</protein>
<name>K1Y0E8_MARBU</name>
<evidence type="ECO:0000313" key="3">
    <source>
        <dbReference type="Proteomes" id="UP000006753"/>
    </source>
</evidence>